<name>A0A8J2XE77_9BACI</name>
<feature type="binding site" evidence="11">
    <location>
        <position position="31"/>
    </location>
    <ligand>
        <name>CTP</name>
        <dbReference type="ChEBI" id="CHEBI:37563"/>
    </ligand>
</feature>
<evidence type="ECO:0000256" key="4">
    <source>
        <dbReference type="ARBA" id="ARBA00022695"/>
    </source>
</evidence>
<evidence type="ECO:0000256" key="3">
    <source>
        <dbReference type="ARBA" id="ARBA00022694"/>
    </source>
</evidence>
<keyword evidence="7 11" id="KW-0692">RNA repair</keyword>
<dbReference type="Gene3D" id="3.30.460.10">
    <property type="entry name" value="Beta Polymerase, domain 2"/>
    <property type="match status" value="1"/>
</dbReference>
<feature type="domain" description="CCA-adding enzyme C-terminal" evidence="14">
    <location>
        <begin position="258"/>
        <end position="391"/>
    </location>
</feature>
<protein>
    <recommendedName>
        <fullName evidence="11">CCA-adding enzyme</fullName>
        <ecNumber evidence="11">2.7.7.72</ecNumber>
    </recommendedName>
    <alternativeName>
        <fullName evidence="11">CCA tRNA nucleotidyltransferase</fullName>
    </alternativeName>
    <alternativeName>
        <fullName evidence="11">tRNA CCA-pyrophosphorylase</fullName>
    </alternativeName>
    <alternativeName>
        <fullName evidence="11">tRNA adenylyl-/cytidylyl- transferase</fullName>
    </alternativeName>
    <alternativeName>
        <fullName evidence="11">tRNA nucleotidyltransferase</fullName>
    </alternativeName>
    <alternativeName>
        <fullName evidence="11">tRNA-NT</fullName>
    </alternativeName>
</protein>
<dbReference type="GO" id="GO:0001680">
    <property type="term" value="P:tRNA 3'-terminal CCA addition"/>
    <property type="evidence" value="ECO:0007669"/>
    <property type="project" value="UniProtKB-UniRule"/>
</dbReference>
<keyword evidence="8 11" id="KW-0067">ATP-binding</keyword>
<feature type="binding site" evidence="11">
    <location>
        <position position="161"/>
    </location>
    <ligand>
        <name>ATP</name>
        <dbReference type="ChEBI" id="CHEBI:30616"/>
    </ligand>
</feature>
<feature type="binding site" evidence="11">
    <location>
        <position position="164"/>
    </location>
    <ligand>
        <name>ATP</name>
        <dbReference type="ChEBI" id="CHEBI:30616"/>
    </ligand>
</feature>
<dbReference type="PANTHER" id="PTHR46173:SF1">
    <property type="entry name" value="CCA TRNA NUCLEOTIDYLTRANSFERASE 1, MITOCHONDRIAL"/>
    <property type="match status" value="1"/>
</dbReference>
<feature type="binding site" evidence="11">
    <location>
        <position position="161"/>
    </location>
    <ligand>
        <name>CTP</name>
        <dbReference type="ChEBI" id="CHEBI:37563"/>
    </ligand>
</feature>
<evidence type="ECO:0000256" key="11">
    <source>
        <dbReference type="HAMAP-Rule" id="MF_01263"/>
    </source>
</evidence>
<comment type="similarity">
    <text evidence="11">Belongs to the tRNA nucleotidyltransferase/poly(A) polymerase family. Bacterial CCA-adding enzyme type 3 subfamily.</text>
</comment>
<dbReference type="InterPro" id="IPR023068">
    <property type="entry name" value="CCA-adding_enz_firmicutes"/>
</dbReference>
<dbReference type="HAMAP" id="MF_01263">
    <property type="entry name" value="CCA_bact_type3"/>
    <property type="match status" value="1"/>
</dbReference>
<evidence type="ECO:0000256" key="2">
    <source>
        <dbReference type="ARBA" id="ARBA00022679"/>
    </source>
</evidence>
<dbReference type="GO" id="GO:0000049">
    <property type="term" value="F:tRNA binding"/>
    <property type="evidence" value="ECO:0007669"/>
    <property type="project" value="UniProtKB-UniRule"/>
</dbReference>
<dbReference type="Pfam" id="PF13735">
    <property type="entry name" value="tRNA_NucTran2_2"/>
    <property type="match status" value="1"/>
</dbReference>
<dbReference type="PANTHER" id="PTHR46173">
    <property type="entry name" value="CCA TRNA NUCLEOTIDYLTRANSFERASE 1, MITOCHONDRIAL"/>
    <property type="match status" value="1"/>
</dbReference>
<dbReference type="SUPFAM" id="SSF81301">
    <property type="entry name" value="Nucleotidyltransferase"/>
    <property type="match status" value="1"/>
</dbReference>
<dbReference type="Pfam" id="PF01743">
    <property type="entry name" value="PolyA_pol"/>
    <property type="match status" value="1"/>
</dbReference>
<comment type="catalytic activity">
    <reaction evidence="11">
        <text>a tRNA with a 3' CCA end + 2 CTP + ATP = a tRNA with a 3' CCACCA end + 3 diphosphate</text>
        <dbReference type="Rhea" id="RHEA:76235"/>
        <dbReference type="Rhea" id="RHEA-COMP:10468"/>
        <dbReference type="Rhea" id="RHEA-COMP:18655"/>
        <dbReference type="ChEBI" id="CHEBI:30616"/>
        <dbReference type="ChEBI" id="CHEBI:33019"/>
        <dbReference type="ChEBI" id="CHEBI:37563"/>
        <dbReference type="ChEBI" id="CHEBI:83071"/>
        <dbReference type="ChEBI" id="CHEBI:195187"/>
    </reaction>
</comment>
<proteinExistence type="inferred from homology"/>
<feature type="binding site" evidence="11">
    <location>
        <position position="41"/>
    </location>
    <ligand>
        <name>Mg(2+)</name>
        <dbReference type="ChEBI" id="CHEBI:18420"/>
    </ligand>
</feature>
<feature type="binding site" evidence="11">
    <location>
        <position position="158"/>
    </location>
    <ligand>
        <name>ATP</name>
        <dbReference type="ChEBI" id="CHEBI:30616"/>
    </ligand>
</feature>
<dbReference type="InterPro" id="IPR032828">
    <property type="entry name" value="PolyA_RNA-bd"/>
</dbReference>
<dbReference type="CDD" id="cd05398">
    <property type="entry name" value="NT_ClassII-CCAase"/>
    <property type="match status" value="1"/>
</dbReference>
<keyword evidence="2 11" id="KW-0808">Transferase</keyword>
<comment type="function">
    <text evidence="11">Catalyzes the addition and repair of the essential 3'-terminal CCA sequence in tRNAs without using a nucleic acid template. Adds these three nucleotides in the order of C, C, and A to the tRNA nucleotide-73, using CTP and ATP as substrates and producing inorganic pyrophosphate. tRNA 3'-terminal CCA addition is required both for tRNA processing and repair. Also involved in tRNA surveillance by mediating tandem CCA addition to generate a CCACCA at the 3' terminus of unstable tRNAs. While stable tRNAs receive only 3'-terminal CCA, unstable tRNAs are marked with CCACCA and rapidly degraded.</text>
</comment>
<reference evidence="15" key="2">
    <citation type="submission" date="2020-09" db="EMBL/GenBank/DDBJ databases">
        <authorList>
            <person name="Sun Q."/>
            <person name="Zhou Y."/>
        </authorList>
    </citation>
    <scope>NUCLEOTIDE SEQUENCE</scope>
    <source>
        <strain evidence="15">CGMCC 1.12360</strain>
    </source>
</reference>
<dbReference type="InterPro" id="IPR043519">
    <property type="entry name" value="NT_sf"/>
</dbReference>
<dbReference type="GO" id="GO:0000287">
    <property type="term" value="F:magnesium ion binding"/>
    <property type="evidence" value="ECO:0007669"/>
    <property type="project" value="UniProtKB-UniRule"/>
</dbReference>
<dbReference type="EMBL" id="BMEV01000029">
    <property type="protein sequence ID" value="GFZ76565.1"/>
    <property type="molecule type" value="Genomic_DNA"/>
</dbReference>
<evidence type="ECO:0000256" key="6">
    <source>
        <dbReference type="ARBA" id="ARBA00022741"/>
    </source>
</evidence>
<dbReference type="InterPro" id="IPR032810">
    <property type="entry name" value="CCA-adding_enz_C"/>
</dbReference>
<dbReference type="Gene3D" id="1.10.3090.10">
    <property type="entry name" value="cca-adding enzyme, domain 2"/>
    <property type="match status" value="1"/>
</dbReference>
<dbReference type="Proteomes" id="UP000602050">
    <property type="component" value="Unassembled WGS sequence"/>
</dbReference>
<sequence length="399" mass="46023">MHETPFEKAKPIIKTILGHGYEAYFVGGCVRDFLLNRPIGDIDITTSATPEVIMEIFPKVIPVGIDHGTVIVRYQHESYEVTTFRLDGKYSDYRHPDSVTFISNIEEDLKRRDFTINAMAMDIDGNIIDLFGGQEDLSNRQIRTVGCGYDRFLEDPLRILRAIRFSSQLGFSIENNTLDAIQRVKDKMTNIAVERIAKELEKTFAGTENYKGIHYLIQTGVQDYLPLFSRYPSMLQQVTKGIRPLVTLSETVAYLHLLQPDIAIRTFIDEWKCSNTTRREAMMIADAYHHFKENGIDEWIAYQLPPSLYEGFIHVLNSIEGSSAEAAELYRLYEKLPIQERKDLAVDGKDILDIFPQRKKGPWIKELLNNIEKMVVFGQLENNKEQIKEWIRCHPPEIN</sequence>
<keyword evidence="5 11" id="KW-0479">Metal-binding</keyword>
<keyword evidence="10 11" id="KW-0694">RNA-binding</keyword>
<feature type="binding site" evidence="11">
    <location>
        <position position="31"/>
    </location>
    <ligand>
        <name>ATP</name>
        <dbReference type="ChEBI" id="CHEBI:30616"/>
    </ligand>
</feature>
<evidence type="ECO:0000313" key="16">
    <source>
        <dbReference type="Proteomes" id="UP000602050"/>
    </source>
</evidence>
<dbReference type="Pfam" id="PF12627">
    <property type="entry name" value="PolyA_pol_RNAbd"/>
    <property type="match status" value="1"/>
</dbReference>
<gene>
    <name evidence="11 15" type="primary">cca</name>
    <name evidence="15" type="ORF">GCM10010978_17920</name>
</gene>
<accession>A0A8J2XE77</accession>
<feature type="binding site" evidence="11">
    <location>
        <position position="112"/>
    </location>
    <ligand>
        <name>CTP</name>
        <dbReference type="ChEBI" id="CHEBI:37563"/>
    </ligand>
</feature>
<evidence type="ECO:0000256" key="5">
    <source>
        <dbReference type="ARBA" id="ARBA00022723"/>
    </source>
</evidence>
<evidence type="ECO:0000259" key="13">
    <source>
        <dbReference type="Pfam" id="PF12627"/>
    </source>
</evidence>
<keyword evidence="3 11" id="KW-0819">tRNA processing</keyword>
<dbReference type="SUPFAM" id="SSF81891">
    <property type="entry name" value="Poly A polymerase C-terminal region-like"/>
    <property type="match status" value="1"/>
</dbReference>
<evidence type="ECO:0000256" key="10">
    <source>
        <dbReference type="ARBA" id="ARBA00022884"/>
    </source>
</evidence>
<comment type="cofactor">
    <cofactor evidence="1 11">
        <name>Mg(2+)</name>
        <dbReference type="ChEBI" id="CHEBI:18420"/>
    </cofactor>
</comment>
<feature type="binding site" evidence="11">
    <location>
        <position position="164"/>
    </location>
    <ligand>
        <name>CTP</name>
        <dbReference type="ChEBI" id="CHEBI:37563"/>
    </ligand>
</feature>
<comment type="catalytic activity">
    <reaction evidence="11">
        <text>a tRNA precursor + 2 CTP + ATP = a tRNA with a 3' CCA end + 3 diphosphate</text>
        <dbReference type="Rhea" id="RHEA:14433"/>
        <dbReference type="Rhea" id="RHEA-COMP:10465"/>
        <dbReference type="Rhea" id="RHEA-COMP:10468"/>
        <dbReference type="ChEBI" id="CHEBI:30616"/>
        <dbReference type="ChEBI" id="CHEBI:33019"/>
        <dbReference type="ChEBI" id="CHEBI:37563"/>
        <dbReference type="ChEBI" id="CHEBI:74896"/>
        <dbReference type="ChEBI" id="CHEBI:83071"/>
        <dbReference type="EC" id="2.7.7.72"/>
    </reaction>
</comment>
<feature type="binding site" evidence="11">
    <location>
        <position position="155"/>
    </location>
    <ligand>
        <name>CTP</name>
        <dbReference type="ChEBI" id="CHEBI:37563"/>
    </ligand>
</feature>
<keyword evidence="16" id="KW-1185">Reference proteome</keyword>
<feature type="binding site" evidence="11">
    <location>
        <position position="28"/>
    </location>
    <ligand>
        <name>ATP</name>
        <dbReference type="ChEBI" id="CHEBI:30616"/>
    </ligand>
</feature>
<feature type="binding site" evidence="11">
    <location>
        <position position="112"/>
    </location>
    <ligand>
        <name>ATP</name>
        <dbReference type="ChEBI" id="CHEBI:30616"/>
    </ligand>
</feature>
<dbReference type="AlphaFoldDB" id="A0A8J2XE77"/>
<evidence type="ECO:0000313" key="15">
    <source>
        <dbReference type="EMBL" id="GFZ76565.1"/>
    </source>
</evidence>
<feature type="binding site" evidence="11">
    <location>
        <position position="155"/>
    </location>
    <ligand>
        <name>ATP</name>
        <dbReference type="ChEBI" id="CHEBI:30616"/>
    </ligand>
</feature>
<dbReference type="InterPro" id="IPR050264">
    <property type="entry name" value="Bact_CCA-adding_enz_type3_sf"/>
</dbReference>
<feature type="domain" description="Poly A polymerase head" evidence="12">
    <location>
        <begin position="23"/>
        <end position="143"/>
    </location>
</feature>
<feature type="binding site" evidence="11">
    <location>
        <position position="28"/>
    </location>
    <ligand>
        <name>CTP</name>
        <dbReference type="ChEBI" id="CHEBI:37563"/>
    </ligand>
</feature>
<dbReference type="GO" id="GO:0042245">
    <property type="term" value="P:RNA repair"/>
    <property type="evidence" value="ECO:0007669"/>
    <property type="project" value="UniProtKB-KW"/>
</dbReference>
<evidence type="ECO:0000256" key="9">
    <source>
        <dbReference type="ARBA" id="ARBA00022842"/>
    </source>
</evidence>
<keyword evidence="6 11" id="KW-0547">Nucleotide-binding</keyword>
<dbReference type="GO" id="GO:0005524">
    <property type="term" value="F:ATP binding"/>
    <property type="evidence" value="ECO:0007669"/>
    <property type="project" value="UniProtKB-UniRule"/>
</dbReference>
<organism evidence="15 16">
    <name type="scientific">Compostibacillus humi</name>
    <dbReference type="NCBI Taxonomy" id="1245525"/>
    <lineage>
        <taxon>Bacteria</taxon>
        <taxon>Bacillati</taxon>
        <taxon>Bacillota</taxon>
        <taxon>Bacilli</taxon>
        <taxon>Bacillales</taxon>
        <taxon>Bacillaceae</taxon>
        <taxon>Compostibacillus</taxon>
    </lineage>
</organism>
<evidence type="ECO:0000256" key="8">
    <source>
        <dbReference type="ARBA" id="ARBA00022840"/>
    </source>
</evidence>
<comment type="subunit">
    <text evidence="11">Homodimer.</text>
</comment>
<comment type="caution">
    <text evidence="15">The sequence shown here is derived from an EMBL/GenBank/DDBJ whole genome shotgun (WGS) entry which is preliminary data.</text>
</comment>
<comment type="miscellaneous">
    <text evidence="11">A single active site specifically recognizes both ATP and CTP and is responsible for their addition.</text>
</comment>
<evidence type="ECO:0000256" key="7">
    <source>
        <dbReference type="ARBA" id="ARBA00022800"/>
    </source>
</evidence>
<dbReference type="GO" id="GO:0004810">
    <property type="term" value="F:CCA tRNA nucleotidyltransferase activity"/>
    <property type="evidence" value="ECO:0007669"/>
    <property type="project" value="UniProtKB-UniRule"/>
</dbReference>
<keyword evidence="9 11" id="KW-0460">Magnesium</keyword>
<feature type="binding site" evidence="11">
    <location>
        <position position="43"/>
    </location>
    <ligand>
        <name>Mg(2+)</name>
        <dbReference type="ChEBI" id="CHEBI:18420"/>
    </ligand>
</feature>
<dbReference type="EC" id="2.7.7.72" evidence="11"/>
<evidence type="ECO:0000259" key="12">
    <source>
        <dbReference type="Pfam" id="PF01743"/>
    </source>
</evidence>
<evidence type="ECO:0000256" key="1">
    <source>
        <dbReference type="ARBA" id="ARBA00001946"/>
    </source>
</evidence>
<dbReference type="NCBIfam" id="NF009814">
    <property type="entry name" value="PRK13299.1"/>
    <property type="match status" value="1"/>
</dbReference>
<dbReference type="Gene3D" id="1.10.246.80">
    <property type="match status" value="1"/>
</dbReference>
<feature type="domain" description="tRNA nucleotidyltransferase/poly(A) polymerase RNA and SrmB- binding" evidence="13">
    <location>
        <begin position="170"/>
        <end position="227"/>
    </location>
</feature>
<reference evidence="15" key="1">
    <citation type="journal article" date="2014" name="Int. J. Syst. Evol. Microbiol.">
        <title>Complete genome sequence of Corynebacterium casei LMG S-19264T (=DSM 44701T), isolated from a smear-ripened cheese.</title>
        <authorList>
            <consortium name="US DOE Joint Genome Institute (JGI-PGF)"/>
            <person name="Walter F."/>
            <person name="Albersmeier A."/>
            <person name="Kalinowski J."/>
            <person name="Ruckert C."/>
        </authorList>
    </citation>
    <scope>NUCLEOTIDE SEQUENCE</scope>
    <source>
        <strain evidence="15">CGMCC 1.12360</strain>
    </source>
</reference>
<evidence type="ECO:0000259" key="14">
    <source>
        <dbReference type="Pfam" id="PF13735"/>
    </source>
</evidence>
<dbReference type="RefSeq" id="WP_188392062.1">
    <property type="nucleotide sequence ID" value="NZ_BMEV01000029.1"/>
</dbReference>
<keyword evidence="4 11" id="KW-0548">Nucleotidyltransferase</keyword>
<dbReference type="InterPro" id="IPR002646">
    <property type="entry name" value="PolA_pol_head_dom"/>
</dbReference>
<feature type="binding site" evidence="11">
    <location>
        <position position="158"/>
    </location>
    <ligand>
        <name>CTP</name>
        <dbReference type="ChEBI" id="CHEBI:37563"/>
    </ligand>
</feature>